<evidence type="ECO:0000256" key="3">
    <source>
        <dbReference type="ARBA" id="ARBA00023143"/>
    </source>
</evidence>
<dbReference type="EMBL" id="PZZL01000001">
    <property type="protein sequence ID" value="PTM61596.1"/>
    <property type="molecule type" value="Genomic_DNA"/>
</dbReference>
<dbReference type="InterPro" id="IPR001492">
    <property type="entry name" value="Flagellin"/>
</dbReference>
<dbReference type="AlphaFoldDB" id="A0A2T4ZHZ5"/>
<dbReference type="Proteomes" id="UP000241808">
    <property type="component" value="Unassembled WGS sequence"/>
</dbReference>
<organism evidence="5 6">
    <name type="scientific">Phreatobacter oligotrophus</name>
    <dbReference type="NCBI Taxonomy" id="1122261"/>
    <lineage>
        <taxon>Bacteria</taxon>
        <taxon>Pseudomonadati</taxon>
        <taxon>Pseudomonadota</taxon>
        <taxon>Alphaproteobacteria</taxon>
        <taxon>Hyphomicrobiales</taxon>
        <taxon>Phreatobacteraceae</taxon>
        <taxon>Phreatobacter</taxon>
    </lineage>
</organism>
<comment type="caution">
    <text evidence="5">The sequence shown here is derived from an EMBL/GenBank/DDBJ whole genome shotgun (WGS) entry which is preliminary data.</text>
</comment>
<keyword evidence="5" id="KW-0966">Cell projection</keyword>
<dbReference type="Gene3D" id="1.20.1330.10">
    <property type="entry name" value="f41 fragment of flagellin, N-terminal domain"/>
    <property type="match status" value="1"/>
</dbReference>
<dbReference type="PANTHER" id="PTHR42792:SF1">
    <property type="entry name" value="FLAGELLAR HOOK-ASSOCIATED PROTEIN 3"/>
    <property type="match status" value="1"/>
</dbReference>
<name>A0A2T4ZHZ5_9HYPH</name>
<keyword evidence="5" id="KW-0282">Flagellum</keyword>
<sequence length="303" mass="31626">MAMRVATFAMNERMLSASLRTQAKMAQMQIQQATGQVSTDYGGLGAAAGKVLDLEISTARSKLYGSAATEANARVQVMVDQVSTMTDRVTDLRAQVTSALSTDRTDTSASDLAAAASSALEDLAGLLNVRYEGRYLFGGSATTSAPVDIDGYAPADPTVADTSYYKGNGTIASVQVSADRTIAYGVTAADPAFERMLRAVQALSMVDGTTSDSDLEAMSADLVSALDAVTAVQSRLSISSAALERAATSQQDYQDFVANQLTGLTGVDVAAVTVQLTAYETQLQASYAAVGKVQGLSLLDYLR</sequence>
<keyword evidence="3" id="KW-0975">Bacterial flagellum</keyword>
<proteinExistence type="inferred from homology"/>
<keyword evidence="6" id="KW-1185">Reference proteome</keyword>
<dbReference type="PANTHER" id="PTHR42792">
    <property type="entry name" value="FLAGELLIN"/>
    <property type="match status" value="1"/>
</dbReference>
<evidence type="ECO:0000313" key="6">
    <source>
        <dbReference type="Proteomes" id="UP000241808"/>
    </source>
</evidence>
<accession>A0A2T4ZHZ5</accession>
<evidence type="ECO:0000256" key="2">
    <source>
        <dbReference type="ARBA" id="ARBA00005709"/>
    </source>
</evidence>
<dbReference type="NCBIfam" id="NF006489">
    <property type="entry name" value="PRK08913.1"/>
    <property type="match status" value="1"/>
</dbReference>
<dbReference type="InterPro" id="IPR046358">
    <property type="entry name" value="Flagellin_C"/>
</dbReference>
<dbReference type="OrthoDB" id="9758307at2"/>
<evidence type="ECO:0000259" key="4">
    <source>
        <dbReference type="Pfam" id="PF00700"/>
    </source>
</evidence>
<dbReference type="GO" id="GO:0005198">
    <property type="term" value="F:structural molecule activity"/>
    <property type="evidence" value="ECO:0007669"/>
    <property type="project" value="InterPro"/>
</dbReference>
<keyword evidence="5" id="KW-0969">Cilium</keyword>
<reference evidence="5 6" key="1">
    <citation type="submission" date="2018-04" db="EMBL/GenBank/DDBJ databases">
        <title>Genomic Encyclopedia of Archaeal and Bacterial Type Strains, Phase II (KMG-II): from individual species to whole genera.</title>
        <authorList>
            <person name="Goeker M."/>
        </authorList>
    </citation>
    <scope>NUCLEOTIDE SEQUENCE [LARGE SCALE GENOMIC DNA]</scope>
    <source>
        <strain evidence="5 6">DSM 25521</strain>
    </source>
</reference>
<protein>
    <submittedName>
        <fullName evidence="5">Flagellar hook-associated protein 3 FlgL</fullName>
    </submittedName>
</protein>
<dbReference type="SUPFAM" id="SSF64518">
    <property type="entry name" value="Phase 1 flagellin"/>
    <property type="match status" value="1"/>
</dbReference>
<dbReference type="Pfam" id="PF00700">
    <property type="entry name" value="Flagellin_C"/>
    <property type="match status" value="1"/>
</dbReference>
<feature type="domain" description="Flagellin C-terminal" evidence="4">
    <location>
        <begin position="224"/>
        <end position="302"/>
    </location>
</feature>
<dbReference type="RefSeq" id="WP_108174057.1">
    <property type="nucleotide sequence ID" value="NZ_PZZL01000001.1"/>
</dbReference>
<dbReference type="GO" id="GO:0009288">
    <property type="term" value="C:bacterial-type flagellum"/>
    <property type="evidence" value="ECO:0007669"/>
    <property type="project" value="UniProtKB-SubCell"/>
</dbReference>
<evidence type="ECO:0000313" key="5">
    <source>
        <dbReference type="EMBL" id="PTM61596.1"/>
    </source>
</evidence>
<evidence type="ECO:0000256" key="1">
    <source>
        <dbReference type="ARBA" id="ARBA00004365"/>
    </source>
</evidence>
<gene>
    <name evidence="5" type="ORF">C8P69_101266</name>
</gene>
<comment type="subcellular location">
    <subcellularLocation>
        <location evidence="1">Bacterial flagellum</location>
    </subcellularLocation>
</comment>
<comment type="similarity">
    <text evidence="2">Belongs to the bacterial flagellin family.</text>
</comment>